<protein>
    <submittedName>
        <fullName evidence="1">Uncharacterized protein</fullName>
    </submittedName>
</protein>
<reference evidence="1 2" key="1">
    <citation type="submission" date="2021-06" db="EMBL/GenBank/DDBJ databases">
        <title>Halomicroarcula sp. a new haloarchaeum isolated from saline soil.</title>
        <authorList>
            <person name="Duran-Viseras A."/>
            <person name="Sanchez-Porro C."/>
            <person name="Ventosa A."/>
        </authorList>
    </citation>
    <scope>NUCLEOTIDE SEQUENCE [LARGE SCALE GENOMIC DNA]</scope>
    <source>
        <strain evidence="1 2">F27</strain>
    </source>
</reference>
<dbReference type="EMBL" id="RKLT01000036">
    <property type="protein sequence ID" value="MBX0298043.1"/>
    <property type="molecule type" value="Genomic_DNA"/>
</dbReference>
<keyword evidence="2" id="KW-1185">Reference proteome</keyword>
<dbReference type="Proteomes" id="UP001430455">
    <property type="component" value="Unassembled WGS sequence"/>
</dbReference>
<evidence type="ECO:0000313" key="1">
    <source>
        <dbReference type="EMBL" id="MBX0298043.1"/>
    </source>
</evidence>
<accession>A0AAW4PJ96</accession>
<dbReference type="RefSeq" id="WP_220582623.1">
    <property type="nucleotide sequence ID" value="NZ_RKLT01000036.1"/>
</dbReference>
<name>A0AAW4PJ96_9EURY</name>
<dbReference type="Gene3D" id="3.40.50.300">
    <property type="entry name" value="P-loop containing nucleotide triphosphate hydrolases"/>
    <property type="match status" value="1"/>
</dbReference>
<sequence>MEQTLSKRGPLSTQTGSLPQPLPKDSIILVAAPSQAVAQTLCYRLWCHHLIETLPSLFVTTDSTKERVQQRIRKTGCDVATRQIGIVDSHSKDMGVVNNYERVPVIYVEDSAHITQLFVSIYEMRDQILAAPETHILVPYLTPIIKESSSGPLLRALETALSSDRTGTGVLGIDYTMHDPETTDTLEAISDRTLWAEKTATGEIQLRSYGTHRAHQKYRSDQ</sequence>
<proteinExistence type="predicted"/>
<dbReference type="AlphaFoldDB" id="A0AAW4PJ96"/>
<evidence type="ECO:0000313" key="2">
    <source>
        <dbReference type="Proteomes" id="UP001430455"/>
    </source>
</evidence>
<gene>
    <name evidence="1" type="ORF">EGH23_24560</name>
</gene>
<comment type="caution">
    <text evidence="1">The sequence shown here is derived from an EMBL/GenBank/DDBJ whole genome shotgun (WGS) entry which is preliminary data.</text>
</comment>
<dbReference type="InterPro" id="IPR027417">
    <property type="entry name" value="P-loop_NTPase"/>
</dbReference>
<organism evidence="1 2">
    <name type="scientific">Haloarcula nitratireducens</name>
    <dbReference type="NCBI Taxonomy" id="2487749"/>
    <lineage>
        <taxon>Archaea</taxon>
        <taxon>Methanobacteriati</taxon>
        <taxon>Methanobacteriota</taxon>
        <taxon>Stenosarchaea group</taxon>
        <taxon>Halobacteria</taxon>
        <taxon>Halobacteriales</taxon>
        <taxon>Haloarculaceae</taxon>
        <taxon>Haloarcula</taxon>
    </lineage>
</organism>